<keyword evidence="7" id="KW-1185">Reference proteome</keyword>
<keyword evidence="3" id="KW-0067">ATP-binding</keyword>
<keyword evidence="6" id="KW-0808">Transferase</keyword>
<dbReference type="InterPro" id="IPR000719">
    <property type="entry name" value="Prot_kinase_dom"/>
</dbReference>
<keyword evidence="6" id="KW-0418">Kinase</keyword>
<dbReference type="Pfam" id="PF07714">
    <property type="entry name" value="PK_Tyr_Ser-Thr"/>
    <property type="match status" value="1"/>
</dbReference>
<reference evidence="6" key="1">
    <citation type="journal article" date="2020" name="Nat. Commun.">
        <title>Large-scale genome sequencing of mycorrhizal fungi provides insights into the early evolution of symbiotic traits.</title>
        <authorList>
            <person name="Miyauchi S."/>
            <person name="Kiss E."/>
            <person name="Kuo A."/>
            <person name="Drula E."/>
            <person name="Kohler A."/>
            <person name="Sanchez-Garcia M."/>
            <person name="Morin E."/>
            <person name="Andreopoulos B."/>
            <person name="Barry K.W."/>
            <person name="Bonito G."/>
            <person name="Buee M."/>
            <person name="Carver A."/>
            <person name="Chen C."/>
            <person name="Cichocki N."/>
            <person name="Clum A."/>
            <person name="Culley D."/>
            <person name="Crous P.W."/>
            <person name="Fauchery L."/>
            <person name="Girlanda M."/>
            <person name="Hayes R.D."/>
            <person name="Keri Z."/>
            <person name="LaButti K."/>
            <person name="Lipzen A."/>
            <person name="Lombard V."/>
            <person name="Magnuson J."/>
            <person name="Maillard F."/>
            <person name="Murat C."/>
            <person name="Nolan M."/>
            <person name="Ohm R.A."/>
            <person name="Pangilinan J."/>
            <person name="Pereira M.F."/>
            <person name="Perotto S."/>
            <person name="Peter M."/>
            <person name="Pfister S."/>
            <person name="Riley R."/>
            <person name="Sitrit Y."/>
            <person name="Stielow J.B."/>
            <person name="Szollosi G."/>
            <person name="Zifcakova L."/>
            <person name="Stursova M."/>
            <person name="Spatafora J.W."/>
            <person name="Tedersoo L."/>
            <person name="Vaario L.M."/>
            <person name="Yamada A."/>
            <person name="Yan M."/>
            <person name="Wang P."/>
            <person name="Xu J."/>
            <person name="Bruns T."/>
            <person name="Baldrian P."/>
            <person name="Vilgalys R."/>
            <person name="Dunand C."/>
            <person name="Henrissat B."/>
            <person name="Grigoriev I.V."/>
            <person name="Hibbett D."/>
            <person name="Nagy L.G."/>
            <person name="Martin F.M."/>
        </authorList>
    </citation>
    <scope>NUCLEOTIDE SEQUENCE</scope>
    <source>
        <strain evidence="6">UH-Tt-Lm1</strain>
    </source>
</reference>
<dbReference type="InterPro" id="IPR051681">
    <property type="entry name" value="Ser/Thr_Kinases-Pseudokinases"/>
</dbReference>
<dbReference type="SUPFAM" id="SSF56112">
    <property type="entry name" value="Protein kinase-like (PK-like)"/>
    <property type="match status" value="1"/>
</dbReference>
<dbReference type="GO" id="GO:0016887">
    <property type="term" value="F:ATP hydrolysis activity"/>
    <property type="evidence" value="ECO:0007669"/>
    <property type="project" value="InterPro"/>
</dbReference>
<feature type="compositionally biased region" description="Low complexity" evidence="4">
    <location>
        <begin position="781"/>
        <end position="790"/>
    </location>
</feature>
<dbReference type="Gene3D" id="1.10.510.10">
    <property type="entry name" value="Transferase(Phosphotransferase) domain 1"/>
    <property type="match status" value="1"/>
</dbReference>
<reference evidence="6" key="2">
    <citation type="submission" date="2020-11" db="EMBL/GenBank/DDBJ databases">
        <authorList>
            <consortium name="DOE Joint Genome Institute"/>
            <person name="Kuo A."/>
            <person name="Miyauchi S."/>
            <person name="Kiss E."/>
            <person name="Drula E."/>
            <person name="Kohler A."/>
            <person name="Sanchez-Garcia M."/>
            <person name="Andreopoulos B."/>
            <person name="Barry K.W."/>
            <person name="Bonito G."/>
            <person name="Buee M."/>
            <person name="Carver A."/>
            <person name="Chen C."/>
            <person name="Cichocki N."/>
            <person name="Clum A."/>
            <person name="Culley D."/>
            <person name="Crous P.W."/>
            <person name="Fauchery L."/>
            <person name="Girlanda M."/>
            <person name="Hayes R."/>
            <person name="Keri Z."/>
            <person name="Labutti K."/>
            <person name="Lipzen A."/>
            <person name="Lombard V."/>
            <person name="Magnuson J."/>
            <person name="Maillard F."/>
            <person name="Morin E."/>
            <person name="Murat C."/>
            <person name="Nolan M."/>
            <person name="Ohm R."/>
            <person name="Pangilinan J."/>
            <person name="Pereira M."/>
            <person name="Perotto S."/>
            <person name="Peter M."/>
            <person name="Riley R."/>
            <person name="Sitrit Y."/>
            <person name="Stielow B."/>
            <person name="Szollosi G."/>
            <person name="Zifcakova L."/>
            <person name="Stursova M."/>
            <person name="Spatafora J.W."/>
            <person name="Tedersoo L."/>
            <person name="Vaario L.-M."/>
            <person name="Yamada A."/>
            <person name="Yan M."/>
            <person name="Wang P."/>
            <person name="Xu J."/>
            <person name="Bruns T."/>
            <person name="Baldrian P."/>
            <person name="Vilgalys R."/>
            <person name="Henrissat B."/>
            <person name="Grigoriev I.V."/>
            <person name="Hibbett D."/>
            <person name="Nagy L.G."/>
            <person name="Martin F.M."/>
        </authorList>
    </citation>
    <scope>NUCLEOTIDE SEQUENCE</scope>
    <source>
        <strain evidence="6">UH-Tt-Lm1</strain>
    </source>
</reference>
<dbReference type="GO" id="GO:0005524">
    <property type="term" value="F:ATP binding"/>
    <property type="evidence" value="ECO:0007669"/>
    <property type="project" value="UniProtKB-KW"/>
</dbReference>
<dbReference type="InterPro" id="IPR001245">
    <property type="entry name" value="Ser-Thr/Tyr_kinase_cat_dom"/>
</dbReference>
<keyword evidence="2" id="KW-0547">Nucleotide-binding</keyword>
<dbReference type="PROSITE" id="PS50011">
    <property type="entry name" value="PROTEIN_KINASE_DOM"/>
    <property type="match status" value="1"/>
</dbReference>
<dbReference type="Gene3D" id="3.40.50.300">
    <property type="entry name" value="P-loop containing nucleotide triphosphate hydrolases"/>
    <property type="match status" value="1"/>
</dbReference>
<feature type="domain" description="Protein kinase" evidence="5">
    <location>
        <begin position="93"/>
        <end position="346"/>
    </location>
</feature>
<evidence type="ECO:0000313" key="7">
    <source>
        <dbReference type="Proteomes" id="UP000736335"/>
    </source>
</evidence>
<dbReference type="InterPro" id="IPR011009">
    <property type="entry name" value="Kinase-like_dom_sf"/>
</dbReference>
<dbReference type="PANTHER" id="PTHR44329:SF298">
    <property type="entry name" value="MIXED LINEAGE KINASE DOMAIN-LIKE PROTEIN"/>
    <property type="match status" value="1"/>
</dbReference>
<dbReference type="PANTHER" id="PTHR44329">
    <property type="entry name" value="SERINE/THREONINE-PROTEIN KINASE TNNI3K-RELATED"/>
    <property type="match status" value="1"/>
</dbReference>
<accession>A0A9P6HKG0</accession>
<organism evidence="6 7">
    <name type="scientific">Thelephora terrestris</name>
    <dbReference type="NCBI Taxonomy" id="56493"/>
    <lineage>
        <taxon>Eukaryota</taxon>
        <taxon>Fungi</taxon>
        <taxon>Dikarya</taxon>
        <taxon>Basidiomycota</taxon>
        <taxon>Agaricomycotina</taxon>
        <taxon>Agaricomycetes</taxon>
        <taxon>Thelephorales</taxon>
        <taxon>Thelephoraceae</taxon>
        <taxon>Thelephora</taxon>
    </lineage>
</organism>
<evidence type="ECO:0000256" key="2">
    <source>
        <dbReference type="ARBA" id="ARBA00022741"/>
    </source>
</evidence>
<dbReference type="PRINTS" id="PR00109">
    <property type="entry name" value="TYRKINASE"/>
</dbReference>
<dbReference type="Pfam" id="PF00004">
    <property type="entry name" value="AAA"/>
    <property type="match status" value="1"/>
</dbReference>
<gene>
    <name evidence="6" type="ORF">BJ322DRAFT_1105039</name>
</gene>
<dbReference type="SUPFAM" id="SSF52540">
    <property type="entry name" value="P-loop containing nucleoside triphosphate hydrolases"/>
    <property type="match status" value="1"/>
</dbReference>
<protein>
    <submittedName>
        <fullName evidence="6">Kinase-like domain-containing protein</fullName>
    </submittedName>
</protein>
<dbReference type="GO" id="GO:0004674">
    <property type="term" value="F:protein serine/threonine kinase activity"/>
    <property type="evidence" value="ECO:0007669"/>
    <property type="project" value="TreeGrafter"/>
</dbReference>
<dbReference type="InterPro" id="IPR027417">
    <property type="entry name" value="P-loop_NTPase"/>
</dbReference>
<evidence type="ECO:0000256" key="1">
    <source>
        <dbReference type="ARBA" id="ARBA00008171"/>
    </source>
</evidence>
<dbReference type="PROSITE" id="PS00108">
    <property type="entry name" value="PROTEIN_KINASE_ST"/>
    <property type="match status" value="1"/>
</dbReference>
<dbReference type="EMBL" id="WIUZ02000003">
    <property type="protein sequence ID" value="KAF9789158.1"/>
    <property type="molecule type" value="Genomic_DNA"/>
</dbReference>
<comment type="caution">
    <text evidence="6">The sequence shown here is derived from an EMBL/GenBank/DDBJ whole genome shotgun (WGS) entry which is preliminary data.</text>
</comment>
<name>A0A9P6HKG0_9AGAM</name>
<dbReference type="InterPro" id="IPR003959">
    <property type="entry name" value="ATPase_AAA_core"/>
</dbReference>
<sequence length="790" mass="87048">MDIQPLYELDKSSPQFPEQLIQLLRNEQWMASLQSSPEGELGKLIGYLDNILDGLNPAEQPQAFGRCLRTLRKICGSNKILPLTYEISGKLSFNSDYAVAFGGFCDAYTGSLGPDKVCIKRLRVSSTGDQELVKKSLCKEAVVWKHLDHPNIVPFKGITFEPLQLASEWIPGGELKEYIRRNPDANLISLLLGVAKGLGYLHSCKLIHGDLKGANILVDAVGNPRIVDFGLATIARDSKSLETTNDHQATTLRFTAPELLQARAPHSNESDIFAFGMVVIEVFTGKVPFSKFISYAAMANIMNGVRPERPLHPGLTDDLWTLTRKCWEENPQDRPQIDSVVTHLSACQVPQSTWTQTAGLPRGEMSQASSPTLSPSGVTPFFLFPPSPSSPTYFFGRDTIFEDLLSFAERSVSVTLYGAGGMGKTAIALKLLHHSRIINRFGARRYFMRCGDLEDSLESFLGRLSETLGVPLAMDVAQLRSNVEASPCVLVLDGMDSIIDPRAHGAAEIAKAIEELGQCPKVCLLATSRMDAKVPDFRRMEVSTFPEEAARDTFHSHCSLERSPAVYNILAELDFHPLSIVLLANAVSENRWDESALLKAWVGRKTCILMASGYGSLETYIESALRTSTIQALGTAARETLEAISNHPDGVQEFQLSKIYPEKDRMGDAVNALCKFSLMYRQDGFVKMHSPFRLYFQDTRLTTNLVPEVQPSEVHSVTPDGENPAKSSGISFTLRRIRLRLGSIINTGSRKKSLTPFAPQESTNPTTRKVDVRTSSPPPSTFAAPTGFAK</sequence>
<dbReference type="InterPro" id="IPR008271">
    <property type="entry name" value="Ser/Thr_kinase_AS"/>
</dbReference>
<evidence type="ECO:0000313" key="6">
    <source>
        <dbReference type="EMBL" id="KAF9789158.1"/>
    </source>
</evidence>
<proteinExistence type="inferred from homology"/>
<evidence type="ECO:0000256" key="4">
    <source>
        <dbReference type="SAM" id="MobiDB-lite"/>
    </source>
</evidence>
<dbReference type="AlphaFoldDB" id="A0A9P6HKG0"/>
<feature type="region of interest" description="Disordered" evidence="4">
    <location>
        <begin position="750"/>
        <end position="790"/>
    </location>
</feature>
<evidence type="ECO:0000256" key="3">
    <source>
        <dbReference type="ARBA" id="ARBA00022840"/>
    </source>
</evidence>
<dbReference type="Proteomes" id="UP000736335">
    <property type="component" value="Unassembled WGS sequence"/>
</dbReference>
<dbReference type="OrthoDB" id="1534087at2759"/>
<comment type="similarity">
    <text evidence="1">Belongs to the protein kinase superfamily. TKL Ser/Thr protein kinase family. ROCO subfamily.</text>
</comment>
<evidence type="ECO:0000259" key="5">
    <source>
        <dbReference type="PROSITE" id="PS50011"/>
    </source>
</evidence>
<dbReference type="SMART" id="SM00220">
    <property type="entry name" value="S_TKc"/>
    <property type="match status" value="1"/>
</dbReference>